<accession>A0A813GGF4</accession>
<proteinExistence type="predicted"/>
<name>A0A813GGF4_POLGL</name>
<keyword evidence="2" id="KW-1185">Reference proteome</keyword>
<sequence length="108" mass="11918">MNYNKMCPAGKAIKIYDRIMSFNVKRSYFTKFTYLLAALKDQNTLTIEVVQPTETSALIEKPGEFGITLSYEKDSLGLLVKDIDEAATTTTTTLTTLTTTTATTTKGC</sequence>
<dbReference type="EMBL" id="CAJNNV010028132">
    <property type="protein sequence ID" value="CAE8623219.1"/>
    <property type="molecule type" value="Genomic_DNA"/>
</dbReference>
<gene>
    <name evidence="1" type="ORF">PGLA1383_LOCUS40514</name>
</gene>
<dbReference type="AlphaFoldDB" id="A0A813GGF4"/>
<dbReference type="Proteomes" id="UP000654075">
    <property type="component" value="Unassembled WGS sequence"/>
</dbReference>
<comment type="caution">
    <text evidence="1">The sequence shown here is derived from an EMBL/GenBank/DDBJ whole genome shotgun (WGS) entry which is preliminary data.</text>
</comment>
<evidence type="ECO:0000313" key="2">
    <source>
        <dbReference type="Proteomes" id="UP000654075"/>
    </source>
</evidence>
<organism evidence="1 2">
    <name type="scientific">Polarella glacialis</name>
    <name type="common">Dinoflagellate</name>
    <dbReference type="NCBI Taxonomy" id="89957"/>
    <lineage>
        <taxon>Eukaryota</taxon>
        <taxon>Sar</taxon>
        <taxon>Alveolata</taxon>
        <taxon>Dinophyceae</taxon>
        <taxon>Suessiales</taxon>
        <taxon>Suessiaceae</taxon>
        <taxon>Polarella</taxon>
    </lineage>
</organism>
<protein>
    <submittedName>
        <fullName evidence="1">Uncharacterized protein</fullName>
    </submittedName>
</protein>
<reference evidence="1" key="1">
    <citation type="submission" date="2021-02" db="EMBL/GenBank/DDBJ databases">
        <authorList>
            <person name="Dougan E. K."/>
            <person name="Rhodes N."/>
            <person name="Thang M."/>
            <person name="Chan C."/>
        </authorList>
    </citation>
    <scope>NUCLEOTIDE SEQUENCE</scope>
</reference>
<evidence type="ECO:0000313" key="1">
    <source>
        <dbReference type="EMBL" id="CAE8623219.1"/>
    </source>
</evidence>